<evidence type="ECO:0000313" key="2">
    <source>
        <dbReference type="Proteomes" id="UP000023464"/>
    </source>
</evidence>
<organism evidence="1 2">
    <name type="scientific">Photorhabdus aegyptia</name>
    <dbReference type="NCBI Taxonomy" id="2805098"/>
    <lineage>
        <taxon>Bacteria</taxon>
        <taxon>Pseudomonadati</taxon>
        <taxon>Pseudomonadota</taxon>
        <taxon>Gammaproteobacteria</taxon>
        <taxon>Enterobacterales</taxon>
        <taxon>Morganellaceae</taxon>
        <taxon>Photorhabdus</taxon>
    </lineage>
</organism>
<dbReference type="Proteomes" id="UP000023464">
    <property type="component" value="Unassembled WGS sequence"/>
</dbReference>
<sequence>MSSMREILNADQRLVLLRSLTECGGDANESVLQTCLDAYGHRIGRDVVRSHMSWLEEQGLVSIKDVASCLVATLTGRGADVAEGRSTVPGVKRPRPRG</sequence>
<evidence type="ECO:0008006" key="3">
    <source>
        <dbReference type="Google" id="ProtNLM"/>
    </source>
</evidence>
<name>A0A022PGM5_9GAMM</name>
<keyword evidence="2" id="KW-1185">Reference proteome</keyword>
<comment type="caution">
    <text evidence="1">The sequence shown here is derived from an EMBL/GenBank/DDBJ whole genome shotgun (WGS) entry which is preliminary data.</text>
</comment>
<dbReference type="PATRIC" id="fig|1393736.3.peg.3994"/>
<protein>
    <recommendedName>
        <fullName evidence="3">ArsR family transcriptional regulator</fullName>
    </recommendedName>
</protein>
<accession>A0A022PGM5</accession>
<dbReference type="AlphaFoldDB" id="A0A022PGM5"/>
<gene>
    <name evidence="1" type="ORF">BA1DRAFT_03911</name>
</gene>
<proteinExistence type="predicted"/>
<reference evidence="1 2" key="1">
    <citation type="submission" date="2014-03" db="EMBL/GenBank/DDBJ databases">
        <title>Draft Genome of Photorhabdus luminescens BA1, an Egyptian Isolate.</title>
        <authorList>
            <person name="Ghazal S."/>
            <person name="Hurst S.G.IV."/>
            <person name="Morris K."/>
            <person name="Thomas K."/>
            <person name="Tisa L.S."/>
        </authorList>
    </citation>
    <scope>NUCLEOTIDE SEQUENCE [LARGE SCALE GENOMIC DNA]</scope>
    <source>
        <strain evidence="1 2">BA1</strain>
    </source>
</reference>
<dbReference type="EMBL" id="JFGV01000077">
    <property type="protein sequence ID" value="EYU13620.1"/>
    <property type="molecule type" value="Genomic_DNA"/>
</dbReference>
<evidence type="ECO:0000313" key="1">
    <source>
        <dbReference type="EMBL" id="EYU13620.1"/>
    </source>
</evidence>